<feature type="region of interest" description="Disordered" evidence="5">
    <location>
        <begin position="1"/>
        <end position="26"/>
    </location>
</feature>
<keyword evidence="4" id="KW-0808">Transferase</keyword>
<dbReference type="AlphaFoldDB" id="A0A9X0DC07"/>
<organism evidence="6 7">
    <name type="scientific">Desmophyllum pertusum</name>
    <dbReference type="NCBI Taxonomy" id="174260"/>
    <lineage>
        <taxon>Eukaryota</taxon>
        <taxon>Metazoa</taxon>
        <taxon>Cnidaria</taxon>
        <taxon>Anthozoa</taxon>
        <taxon>Hexacorallia</taxon>
        <taxon>Scleractinia</taxon>
        <taxon>Caryophylliina</taxon>
        <taxon>Caryophylliidae</taxon>
        <taxon>Desmophyllum</taxon>
    </lineage>
</organism>
<gene>
    <name evidence="6" type="primary">N6AMT2</name>
    <name evidence="6" type="ORF">OS493_000204</name>
</gene>
<keyword evidence="7" id="KW-1185">Reference proteome</keyword>
<dbReference type="EMBL" id="MU825396">
    <property type="protein sequence ID" value="KAJ7394395.1"/>
    <property type="molecule type" value="Genomic_DNA"/>
</dbReference>
<dbReference type="PANTHER" id="PTHR13200:SF0">
    <property type="entry name" value="EEF1A LYSINE METHYLTRANSFERASE 1"/>
    <property type="match status" value="1"/>
</dbReference>
<dbReference type="Pfam" id="PF10237">
    <property type="entry name" value="N6-adenineMlase"/>
    <property type="match status" value="1"/>
</dbReference>
<evidence type="ECO:0000313" key="7">
    <source>
        <dbReference type="Proteomes" id="UP001163046"/>
    </source>
</evidence>
<dbReference type="GO" id="GO:0005737">
    <property type="term" value="C:cytoplasm"/>
    <property type="evidence" value="ECO:0007669"/>
    <property type="project" value="UniProtKB-SubCell"/>
</dbReference>
<dbReference type="OrthoDB" id="206354at2759"/>
<sequence>MADGEKANDKNQPVESDNDSDDDIPQLSAQTLAALQGFYDEQKQREVSASEENDAIDEDWENIICIYNLCPSNSASFGNDDSTASALAEEVLRASCNGRIACLCAPTLYKKLLSIKPVGCEAKIFEYDRRFAVFGEDFIFYDYKKRTRLYQLPSQSIPLIWCLPTPLSFQKNVSEKLRRTIKYLAKEKIILVHWSVMEELAFKLLRVTPCKYQPTHERNLGNKFACFVNYDSDLNK</sequence>
<name>A0A9X0DC07_9CNID</name>
<evidence type="ECO:0000256" key="5">
    <source>
        <dbReference type="SAM" id="MobiDB-lite"/>
    </source>
</evidence>
<dbReference type="InterPro" id="IPR019369">
    <property type="entry name" value="Efm5/EEF1AKMT1"/>
</dbReference>
<dbReference type="GO" id="GO:0016279">
    <property type="term" value="F:protein-lysine N-methyltransferase activity"/>
    <property type="evidence" value="ECO:0007669"/>
    <property type="project" value="InterPro"/>
</dbReference>
<dbReference type="PANTHER" id="PTHR13200">
    <property type="entry name" value="EEF1A LYSINE METHYLTRANSFERASE 1"/>
    <property type="match status" value="1"/>
</dbReference>
<dbReference type="InterPro" id="IPR041370">
    <property type="entry name" value="Mlase_EEF1AKMT1/ZCCHC4"/>
</dbReference>
<keyword evidence="3 6" id="KW-0489">Methyltransferase</keyword>
<evidence type="ECO:0000256" key="1">
    <source>
        <dbReference type="ARBA" id="ARBA00004496"/>
    </source>
</evidence>
<evidence type="ECO:0000313" key="6">
    <source>
        <dbReference type="EMBL" id="KAJ7394395.1"/>
    </source>
</evidence>
<protein>
    <submittedName>
        <fullName evidence="6">EEF1A lysine methyltransferase 1</fullName>
    </submittedName>
</protein>
<evidence type="ECO:0000256" key="3">
    <source>
        <dbReference type="ARBA" id="ARBA00022603"/>
    </source>
</evidence>
<comment type="subcellular location">
    <subcellularLocation>
        <location evidence="1">Cytoplasm</location>
    </subcellularLocation>
</comment>
<reference evidence="6" key="1">
    <citation type="submission" date="2023-01" db="EMBL/GenBank/DDBJ databases">
        <title>Genome assembly of the deep-sea coral Lophelia pertusa.</title>
        <authorList>
            <person name="Herrera S."/>
            <person name="Cordes E."/>
        </authorList>
    </citation>
    <scope>NUCLEOTIDE SEQUENCE</scope>
    <source>
        <strain evidence="6">USNM1676648</strain>
        <tissue evidence="6">Polyp</tissue>
    </source>
</reference>
<dbReference type="Proteomes" id="UP001163046">
    <property type="component" value="Unassembled WGS sequence"/>
</dbReference>
<evidence type="ECO:0000256" key="4">
    <source>
        <dbReference type="ARBA" id="ARBA00022679"/>
    </source>
</evidence>
<comment type="caution">
    <text evidence="6">The sequence shown here is derived from an EMBL/GenBank/DDBJ whole genome shotgun (WGS) entry which is preliminary data.</text>
</comment>
<keyword evidence="2" id="KW-0963">Cytoplasm</keyword>
<dbReference type="GO" id="GO:0032259">
    <property type="term" value="P:methylation"/>
    <property type="evidence" value="ECO:0007669"/>
    <property type="project" value="UniProtKB-KW"/>
</dbReference>
<accession>A0A9X0DC07</accession>
<proteinExistence type="predicted"/>
<evidence type="ECO:0000256" key="2">
    <source>
        <dbReference type="ARBA" id="ARBA00022490"/>
    </source>
</evidence>